<dbReference type="GO" id="GO:0009451">
    <property type="term" value="P:RNA modification"/>
    <property type="evidence" value="ECO:0007669"/>
    <property type="project" value="InterPro"/>
</dbReference>
<proteinExistence type="predicted"/>
<dbReference type="AlphaFoldDB" id="A0AAV7DWX3"/>
<feature type="repeat" description="PPR" evidence="2">
    <location>
        <begin position="127"/>
        <end position="161"/>
    </location>
</feature>
<sequence>MESHGVPLALFIAFSLLWLCGCARIGHEHSSKTSLYWCLSPAFLRSVTSPWSLGFRTVGEARLIGDAYSHLLRSYSDVPLIRQVHARIISEGISRDSYFATHLVKSYAKAGSYEAARQVFELVPEQNVFLFNAIIRAYSVKESWSEIAELYRRMEKRRVKPDGFTLPFVIKAFSSLWLEEEGQRVHETAERMELLGNVHVATALIDMYLKFDELEPAMEIFDKMPERDVVSCTSVVTGCVRMGKYEQAFRIFRMMRLGDHKPNWVTVLGLLPACDCSNIHGFVIKFGFDFWVEVQTALLDMYAKYGNILLAQEIFDQIQEKSVVSWTAMVSAYCQNNYVHEALEVFRQMLRSSDFRPDAIVAASVLQACAQLGTLNCGEIVHGYNLKNGLASNLLSETALLDMYAKCGSITAAETVFNGMNDSGMISWSAMIAGYGFHGLGLEALNLFQKMNRVGFVPDETSFLSVLSACSHSGLVSEGKECFDLMLQSNHVTPNTKHYACMVDLFGRAGLLDEASTLVKGMPVEPDVNVWAALLCASRGTRRIDLAEFACNKLVQLDSENTEYHVLLANVFAACGRWEDVSKVRTTIRQKGDGKMPGWSLVEVSSKLYAFLAEDTSHPDATNIYALLLTLHIIARDRDVDVWL</sequence>
<keyword evidence="3" id="KW-0732">Signal</keyword>
<feature type="repeat" description="PPR" evidence="2">
    <location>
        <begin position="424"/>
        <end position="458"/>
    </location>
</feature>
<dbReference type="InterPro" id="IPR046960">
    <property type="entry name" value="PPR_At4g14850-like_plant"/>
</dbReference>
<dbReference type="Pfam" id="PF13041">
    <property type="entry name" value="PPR_2"/>
    <property type="match status" value="2"/>
</dbReference>
<dbReference type="GO" id="GO:0003723">
    <property type="term" value="F:RNA binding"/>
    <property type="evidence" value="ECO:0007669"/>
    <property type="project" value="InterPro"/>
</dbReference>
<dbReference type="FunFam" id="1.25.40.10:FF:000090">
    <property type="entry name" value="Pentatricopeptide repeat-containing protein, chloroplastic"/>
    <property type="match status" value="1"/>
</dbReference>
<evidence type="ECO:0000256" key="2">
    <source>
        <dbReference type="PROSITE-ProRule" id="PRU00708"/>
    </source>
</evidence>
<gene>
    <name evidence="4" type="ORF">H6P81_017009</name>
</gene>
<keyword evidence="5" id="KW-1185">Reference proteome</keyword>
<keyword evidence="1" id="KW-0677">Repeat</keyword>
<dbReference type="PANTHER" id="PTHR24015:SF1063">
    <property type="entry name" value="OS12G0156900 PROTEIN"/>
    <property type="match status" value="1"/>
</dbReference>
<evidence type="ECO:0000256" key="3">
    <source>
        <dbReference type="SAM" id="SignalP"/>
    </source>
</evidence>
<dbReference type="InterPro" id="IPR011990">
    <property type="entry name" value="TPR-like_helical_dom_sf"/>
</dbReference>
<dbReference type="Pfam" id="PF01535">
    <property type="entry name" value="PPR"/>
    <property type="match status" value="7"/>
</dbReference>
<protein>
    <recommendedName>
        <fullName evidence="6">Pentatricopeptide repeat-containing protein</fullName>
    </recommendedName>
</protein>
<reference evidence="4 5" key="1">
    <citation type="submission" date="2021-07" db="EMBL/GenBank/DDBJ databases">
        <title>The Aristolochia fimbriata genome: insights into angiosperm evolution, floral development and chemical biosynthesis.</title>
        <authorList>
            <person name="Jiao Y."/>
        </authorList>
    </citation>
    <scope>NUCLEOTIDE SEQUENCE [LARGE SCALE GENOMIC DNA]</scope>
    <source>
        <strain evidence="4">IBCAS-2021</strain>
        <tissue evidence="4">Leaf</tissue>
    </source>
</reference>
<dbReference type="PROSITE" id="PS51375">
    <property type="entry name" value="PPR"/>
    <property type="match status" value="4"/>
</dbReference>
<feature type="chain" id="PRO_5043865802" description="Pentatricopeptide repeat-containing protein" evidence="3">
    <location>
        <begin position="23"/>
        <end position="644"/>
    </location>
</feature>
<evidence type="ECO:0000313" key="4">
    <source>
        <dbReference type="EMBL" id="KAG9441155.1"/>
    </source>
</evidence>
<dbReference type="Proteomes" id="UP000825729">
    <property type="component" value="Unassembled WGS sequence"/>
</dbReference>
<feature type="repeat" description="PPR" evidence="2">
    <location>
        <begin position="228"/>
        <end position="262"/>
    </location>
</feature>
<dbReference type="EMBL" id="JAINDJ010000007">
    <property type="protein sequence ID" value="KAG9441155.1"/>
    <property type="molecule type" value="Genomic_DNA"/>
</dbReference>
<comment type="caution">
    <text evidence="4">The sequence shown here is derived from an EMBL/GenBank/DDBJ whole genome shotgun (WGS) entry which is preliminary data.</text>
</comment>
<evidence type="ECO:0000313" key="5">
    <source>
        <dbReference type="Proteomes" id="UP000825729"/>
    </source>
</evidence>
<dbReference type="FunFam" id="1.25.40.10:FF:000344">
    <property type="entry name" value="Pentatricopeptide repeat-containing protein"/>
    <property type="match status" value="1"/>
</dbReference>
<dbReference type="InterPro" id="IPR002885">
    <property type="entry name" value="PPR_rpt"/>
</dbReference>
<dbReference type="PANTHER" id="PTHR24015">
    <property type="entry name" value="OS07G0578800 PROTEIN-RELATED"/>
    <property type="match status" value="1"/>
</dbReference>
<dbReference type="InterPro" id="IPR046848">
    <property type="entry name" value="E_motif"/>
</dbReference>
<name>A0AAV7DWX3_ARIFI</name>
<dbReference type="Gene3D" id="1.25.40.10">
    <property type="entry name" value="Tetratricopeptide repeat domain"/>
    <property type="match status" value="4"/>
</dbReference>
<evidence type="ECO:0008006" key="6">
    <source>
        <dbReference type="Google" id="ProtNLM"/>
    </source>
</evidence>
<feature type="repeat" description="PPR" evidence="2">
    <location>
        <begin position="322"/>
        <end position="357"/>
    </location>
</feature>
<dbReference type="SUPFAM" id="SSF48452">
    <property type="entry name" value="TPR-like"/>
    <property type="match status" value="2"/>
</dbReference>
<feature type="signal peptide" evidence="3">
    <location>
        <begin position="1"/>
        <end position="22"/>
    </location>
</feature>
<organism evidence="4 5">
    <name type="scientific">Aristolochia fimbriata</name>
    <name type="common">White veined hardy Dutchman's pipe vine</name>
    <dbReference type="NCBI Taxonomy" id="158543"/>
    <lineage>
        <taxon>Eukaryota</taxon>
        <taxon>Viridiplantae</taxon>
        <taxon>Streptophyta</taxon>
        <taxon>Embryophyta</taxon>
        <taxon>Tracheophyta</taxon>
        <taxon>Spermatophyta</taxon>
        <taxon>Magnoliopsida</taxon>
        <taxon>Magnoliidae</taxon>
        <taxon>Piperales</taxon>
        <taxon>Aristolochiaceae</taxon>
        <taxon>Aristolochia</taxon>
    </lineage>
</organism>
<accession>A0AAV7DWX3</accession>
<dbReference type="FunFam" id="1.25.40.10:FF:000436">
    <property type="entry name" value="Pentatricopeptide repeat-containing protein At5g39350 family"/>
    <property type="match status" value="1"/>
</dbReference>
<evidence type="ECO:0000256" key="1">
    <source>
        <dbReference type="ARBA" id="ARBA00022737"/>
    </source>
</evidence>
<dbReference type="Pfam" id="PF20431">
    <property type="entry name" value="E_motif"/>
    <property type="match status" value="1"/>
</dbReference>
<dbReference type="NCBIfam" id="TIGR00756">
    <property type="entry name" value="PPR"/>
    <property type="match status" value="5"/>
</dbReference>